<dbReference type="AlphaFoldDB" id="B1T543"/>
<reference evidence="1 2" key="1">
    <citation type="submission" date="2008-03" db="EMBL/GenBank/DDBJ databases">
        <title>Sequencing of the draft genome and assembly of Burkholderia ambifaria MEX-5.</title>
        <authorList>
            <consortium name="US DOE Joint Genome Institute (JGI-PGF)"/>
            <person name="Copeland A."/>
            <person name="Lucas S."/>
            <person name="Lapidus A."/>
            <person name="Glavina del Rio T."/>
            <person name="Dalin E."/>
            <person name="Tice H."/>
            <person name="Bruce D."/>
            <person name="Goodwin L."/>
            <person name="Pitluck S."/>
            <person name="Larimer F."/>
            <person name="Land M.L."/>
            <person name="Hauser L."/>
            <person name="Tiedje J."/>
            <person name="Richardson P."/>
        </authorList>
    </citation>
    <scope>NUCLEOTIDE SEQUENCE [LARGE SCALE GENOMIC DNA]</scope>
    <source>
        <strain evidence="1 2">MEX-5</strain>
    </source>
</reference>
<gene>
    <name evidence="1" type="ORF">BamMEX5DRAFT_2909</name>
</gene>
<dbReference type="EMBL" id="ABLK01000081">
    <property type="protein sequence ID" value="EDT41306.1"/>
    <property type="molecule type" value="Genomic_DNA"/>
</dbReference>
<evidence type="ECO:0000313" key="1">
    <source>
        <dbReference type="EMBL" id="EDT41306.1"/>
    </source>
</evidence>
<name>B1T543_9BURK</name>
<organism evidence="1 2">
    <name type="scientific">Burkholderia ambifaria MEX-5</name>
    <dbReference type="NCBI Taxonomy" id="396597"/>
    <lineage>
        <taxon>Bacteria</taxon>
        <taxon>Pseudomonadati</taxon>
        <taxon>Pseudomonadota</taxon>
        <taxon>Betaproteobacteria</taxon>
        <taxon>Burkholderiales</taxon>
        <taxon>Burkholderiaceae</taxon>
        <taxon>Burkholderia</taxon>
        <taxon>Burkholderia cepacia complex</taxon>
    </lineage>
</organism>
<evidence type="ECO:0000313" key="2">
    <source>
        <dbReference type="Proteomes" id="UP000004814"/>
    </source>
</evidence>
<dbReference type="Proteomes" id="UP000004814">
    <property type="component" value="Unassembled WGS sequence"/>
</dbReference>
<comment type="caution">
    <text evidence="1">The sequence shown here is derived from an EMBL/GenBank/DDBJ whole genome shotgun (WGS) entry which is preliminary data.</text>
</comment>
<proteinExistence type="predicted"/>
<accession>B1T543</accession>
<sequence>MSGGRWRSASIHRRVGVIVNGFDTSFGTKANLSTRLPNGAVVKSVAKITLEPLVTLVSVNYAF</sequence>
<protein>
    <submittedName>
        <fullName evidence="1">Uncharacterized protein</fullName>
    </submittedName>
</protein>